<dbReference type="EMBL" id="CALNXI010000060">
    <property type="protein sequence ID" value="CAH3017324.1"/>
    <property type="molecule type" value="Genomic_DNA"/>
</dbReference>
<feature type="domain" description="Apple" evidence="1">
    <location>
        <begin position="1"/>
        <end position="62"/>
    </location>
</feature>
<dbReference type="InterPro" id="IPR036056">
    <property type="entry name" value="Fibrinogen-like_C"/>
</dbReference>
<dbReference type="InterPro" id="IPR050373">
    <property type="entry name" value="Fibrinogen_C-term_domain"/>
</dbReference>
<dbReference type="SMART" id="SM00186">
    <property type="entry name" value="FBG"/>
    <property type="match status" value="1"/>
</dbReference>
<dbReference type="PANTHER" id="PTHR19143">
    <property type="entry name" value="FIBRINOGEN/TENASCIN/ANGIOPOEITIN"/>
    <property type="match status" value="1"/>
</dbReference>
<proteinExistence type="predicted"/>
<accession>A0ABN8LJX5</accession>
<dbReference type="PROSITE" id="PS50948">
    <property type="entry name" value="PAN"/>
    <property type="match status" value="1"/>
</dbReference>
<dbReference type="Pfam" id="PF00147">
    <property type="entry name" value="Fibrinogen_C"/>
    <property type="match status" value="1"/>
</dbReference>
<evidence type="ECO:0000313" key="4">
    <source>
        <dbReference type="Proteomes" id="UP001159427"/>
    </source>
</evidence>
<sequence length="328" mass="36977">MVRDELDCGRRCVGREGCKSYNYEYHNTSSRRHTCELNSEKKEEKPDSYIVKYGYVYYQSLTEIKVWNLLLHMFTLAESDLKILVMETCFTVSVLGFSAADSVRDQEVQVCFICLFHCLSTARNCKELKDLGDGLSGFKQIAPGGDDGQGIAVYCDQTTDGGGWTQIQKRSTPFKALLSKTWADYEQGFGIESGGEHFWIGNKYLSLLTKSPVKLRIDVLPNGYAVYDDFSISGPEDNYRLHIGPIVSGNMNDAIHGDGTQANEQNGMPFSTSDRNNNGLKWCANINGPSGWWFNKCGLANLNQAYMPQWSGYNYYPMTQTTMKIRPM</sequence>
<evidence type="ECO:0000259" key="2">
    <source>
        <dbReference type="PROSITE" id="PS51406"/>
    </source>
</evidence>
<keyword evidence="4" id="KW-1185">Reference proteome</keyword>
<dbReference type="NCBIfam" id="NF040941">
    <property type="entry name" value="GGGWT_bact"/>
    <property type="match status" value="1"/>
</dbReference>
<dbReference type="SUPFAM" id="SSF57414">
    <property type="entry name" value="Hairpin loop containing domain-like"/>
    <property type="match status" value="1"/>
</dbReference>
<dbReference type="InterPro" id="IPR003609">
    <property type="entry name" value="Pan_app"/>
</dbReference>
<dbReference type="InterPro" id="IPR014716">
    <property type="entry name" value="Fibrinogen_a/b/g_C_1"/>
</dbReference>
<dbReference type="Gene3D" id="3.90.215.10">
    <property type="entry name" value="Gamma Fibrinogen, chain A, domain 1"/>
    <property type="match status" value="1"/>
</dbReference>
<feature type="domain" description="Fibrinogen C-terminal" evidence="2">
    <location>
        <begin position="116"/>
        <end position="328"/>
    </location>
</feature>
<evidence type="ECO:0008006" key="5">
    <source>
        <dbReference type="Google" id="ProtNLM"/>
    </source>
</evidence>
<protein>
    <recommendedName>
        <fullName evidence="5">Fibrinogen C-terminal domain-containing protein</fullName>
    </recommendedName>
</protein>
<dbReference type="InterPro" id="IPR002181">
    <property type="entry name" value="Fibrinogen_a/b/g_C_dom"/>
</dbReference>
<reference evidence="3 4" key="1">
    <citation type="submission" date="2022-05" db="EMBL/GenBank/DDBJ databases">
        <authorList>
            <consortium name="Genoscope - CEA"/>
            <person name="William W."/>
        </authorList>
    </citation>
    <scope>NUCLEOTIDE SEQUENCE [LARGE SCALE GENOMIC DNA]</scope>
</reference>
<dbReference type="PROSITE" id="PS51406">
    <property type="entry name" value="FIBRINOGEN_C_2"/>
    <property type="match status" value="1"/>
</dbReference>
<evidence type="ECO:0000259" key="1">
    <source>
        <dbReference type="PROSITE" id="PS50948"/>
    </source>
</evidence>
<dbReference type="Proteomes" id="UP001159427">
    <property type="component" value="Unassembled WGS sequence"/>
</dbReference>
<gene>
    <name evidence="3" type="ORF">PEVE_00037086</name>
</gene>
<evidence type="ECO:0000313" key="3">
    <source>
        <dbReference type="EMBL" id="CAH3017324.1"/>
    </source>
</evidence>
<dbReference type="SUPFAM" id="SSF56496">
    <property type="entry name" value="Fibrinogen C-terminal domain-like"/>
    <property type="match status" value="1"/>
</dbReference>
<name>A0ABN8LJX5_9CNID</name>
<comment type="caution">
    <text evidence="3">The sequence shown here is derived from an EMBL/GenBank/DDBJ whole genome shotgun (WGS) entry which is preliminary data.</text>
</comment>
<dbReference type="Pfam" id="PF00024">
    <property type="entry name" value="PAN_1"/>
    <property type="match status" value="1"/>
</dbReference>
<organism evidence="3 4">
    <name type="scientific">Porites evermanni</name>
    <dbReference type="NCBI Taxonomy" id="104178"/>
    <lineage>
        <taxon>Eukaryota</taxon>
        <taxon>Metazoa</taxon>
        <taxon>Cnidaria</taxon>
        <taxon>Anthozoa</taxon>
        <taxon>Hexacorallia</taxon>
        <taxon>Scleractinia</taxon>
        <taxon>Fungiina</taxon>
        <taxon>Poritidae</taxon>
        <taxon>Porites</taxon>
    </lineage>
</organism>